<organism evidence="3 4">
    <name type="scientific">Mucilaginibacter agri</name>
    <dbReference type="NCBI Taxonomy" id="2695265"/>
    <lineage>
        <taxon>Bacteria</taxon>
        <taxon>Pseudomonadati</taxon>
        <taxon>Bacteroidota</taxon>
        <taxon>Sphingobacteriia</taxon>
        <taxon>Sphingobacteriales</taxon>
        <taxon>Sphingobacteriaceae</taxon>
        <taxon>Mucilaginibacter</taxon>
    </lineage>
</organism>
<keyword evidence="1" id="KW-1133">Transmembrane helix</keyword>
<sequence>MKTKTLHTMLLAGIVFLAACKGTSEYKALNNADTVSLRADSSSGVKLVKTGSINFKVKNVDRASETISALTTKYGGMVMHHNVRSDVEQTKDFHLSNDSMMRVSSIRTAADLTVKIPSVKLEEFMNEVSHLSLYVTERKMDIEDKSFDYLADQLKLQNRNQFIAQQKKGKVVVKSPSAVLDLKDDMVDQQVNNLRINDAVKYSIIDLHCFQSNYINKEIIANDDPAAYQISYLNRIGTALQNGVLIFGDLMVTLANLWVLLLIAALGWFGFRYYKRKHAKPILNNI</sequence>
<comment type="caution">
    <text evidence="3">The sequence shown here is derived from an EMBL/GenBank/DDBJ whole genome shotgun (WGS) entry which is preliminary data.</text>
</comment>
<evidence type="ECO:0000259" key="2">
    <source>
        <dbReference type="Pfam" id="PF14257"/>
    </source>
</evidence>
<dbReference type="PROSITE" id="PS51257">
    <property type="entry name" value="PROKAR_LIPOPROTEIN"/>
    <property type="match status" value="1"/>
</dbReference>
<dbReference type="RefSeq" id="WP_166587502.1">
    <property type="nucleotide sequence ID" value="NZ_WWEO01000044.1"/>
</dbReference>
<dbReference type="Pfam" id="PF14257">
    <property type="entry name" value="DUF4349"/>
    <property type="match status" value="1"/>
</dbReference>
<dbReference type="AlphaFoldDB" id="A0A965ZJ12"/>
<feature type="domain" description="DUF4349" evidence="2">
    <location>
        <begin position="46"/>
        <end position="270"/>
    </location>
</feature>
<evidence type="ECO:0000256" key="1">
    <source>
        <dbReference type="SAM" id="Phobius"/>
    </source>
</evidence>
<protein>
    <submittedName>
        <fullName evidence="3">DUF4349 domain-containing protein</fullName>
    </submittedName>
</protein>
<evidence type="ECO:0000313" key="3">
    <source>
        <dbReference type="EMBL" id="NCD71555.1"/>
    </source>
</evidence>
<reference evidence="3" key="1">
    <citation type="submission" date="2020-01" db="EMBL/GenBank/DDBJ databases">
        <authorList>
            <person name="Seo Y.L."/>
        </authorList>
    </citation>
    <scope>NUCLEOTIDE SEQUENCE</scope>
    <source>
        <strain evidence="3">R11</strain>
    </source>
</reference>
<proteinExistence type="predicted"/>
<dbReference type="Proteomes" id="UP000638732">
    <property type="component" value="Unassembled WGS sequence"/>
</dbReference>
<keyword evidence="1" id="KW-0472">Membrane</keyword>
<dbReference type="InterPro" id="IPR025645">
    <property type="entry name" value="DUF4349"/>
</dbReference>
<keyword evidence="4" id="KW-1185">Reference proteome</keyword>
<feature type="transmembrane region" description="Helical" evidence="1">
    <location>
        <begin position="250"/>
        <end position="271"/>
    </location>
</feature>
<accession>A0A965ZJ12</accession>
<gene>
    <name evidence="3" type="ORF">GSY63_19475</name>
</gene>
<reference evidence="3" key="2">
    <citation type="submission" date="2020-10" db="EMBL/GenBank/DDBJ databases">
        <title>Mucilaginibacter sp. nov., isolated from soil.</title>
        <authorList>
            <person name="Jeon C.O."/>
        </authorList>
    </citation>
    <scope>NUCLEOTIDE SEQUENCE</scope>
    <source>
        <strain evidence="3">R11</strain>
    </source>
</reference>
<keyword evidence="1" id="KW-0812">Transmembrane</keyword>
<dbReference type="EMBL" id="WWEO01000044">
    <property type="protein sequence ID" value="NCD71555.1"/>
    <property type="molecule type" value="Genomic_DNA"/>
</dbReference>
<name>A0A965ZJ12_9SPHI</name>
<evidence type="ECO:0000313" key="4">
    <source>
        <dbReference type="Proteomes" id="UP000638732"/>
    </source>
</evidence>